<dbReference type="InterPro" id="IPR016192">
    <property type="entry name" value="APOBEC/CMP_deaminase_Zn-bd"/>
</dbReference>
<comment type="cofactor">
    <cofactor evidence="17">
        <name>Zn(2+)</name>
        <dbReference type="ChEBI" id="CHEBI:29105"/>
    </cofactor>
    <text evidence="17">Binds 1 zinc ion.</text>
</comment>
<keyword evidence="13" id="KW-0560">Oxidoreductase</keyword>
<reference evidence="19 20" key="1">
    <citation type="journal article" date="2014" name="Proc. Natl. Acad. Sci. U.S.A.">
        <title>Functional characterization of flavobacteria rhodopsins reveals a unique class of light-driven chloride pump in bacteria.</title>
        <authorList>
            <person name="Yoshizawa S."/>
            <person name="Kumagai Y."/>
            <person name="Kim H."/>
            <person name="Ogura Y."/>
            <person name="Hayashi T."/>
            <person name="Iwasaki W."/>
            <person name="DeLong E.F."/>
            <person name="Kogure K."/>
        </authorList>
    </citation>
    <scope>NUCLEOTIDE SEQUENCE [LARGE SCALE GENOMIC DNA]</scope>
    <source>
        <strain evidence="19 20">S1-08</strain>
    </source>
</reference>
<evidence type="ECO:0000256" key="13">
    <source>
        <dbReference type="ARBA" id="ARBA00023002"/>
    </source>
</evidence>
<keyword evidence="10 17" id="KW-0479">Metal-binding</keyword>
<keyword evidence="12 16" id="KW-0521">NADP</keyword>
<evidence type="ECO:0000256" key="16">
    <source>
        <dbReference type="PIRSR" id="PIRSR006769-2"/>
    </source>
</evidence>
<dbReference type="Pfam" id="PF01872">
    <property type="entry name" value="RibD_C"/>
    <property type="match status" value="1"/>
</dbReference>
<evidence type="ECO:0000313" key="19">
    <source>
        <dbReference type="EMBL" id="BAO55870.1"/>
    </source>
</evidence>
<comment type="pathway">
    <text evidence="3">Cofactor biosynthesis; riboflavin biosynthesis; 5-amino-6-(D-ribitylamino)uracil from GTP: step 3/4.</text>
</comment>
<organism evidence="19 20">
    <name type="scientific">Nonlabens marinus S1-08</name>
    <dbReference type="NCBI Taxonomy" id="1454201"/>
    <lineage>
        <taxon>Bacteria</taxon>
        <taxon>Pseudomonadati</taxon>
        <taxon>Bacteroidota</taxon>
        <taxon>Flavobacteriia</taxon>
        <taxon>Flavobacteriales</taxon>
        <taxon>Flavobacteriaceae</taxon>
        <taxon>Nonlabens</taxon>
    </lineage>
</organism>
<dbReference type="InterPro" id="IPR002125">
    <property type="entry name" value="CMP_dCMP_dom"/>
</dbReference>
<feature type="binding site" evidence="16">
    <location>
        <position position="161"/>
    </location>
    <ligand>
        <name>NADP(+)</name>
        <dbReference type="ChEBI" id="CHEBI:58349"/>
    </ligand>
</feature>
<evidence type="ECO:0000256" key="5">
    <source>
        <dbReference type="ARBA" id="ARBA00007417"/>
    </source>
</evidence>
<proteinExistence type="inferred from homology"/>
<dbReference type="InterPro" id="IPR016193">
    <property type="entry name" value="Cytidine_deaminase-like"/>
</dbReference>
<dbReference type="STRING" id="1454201.NMS_1861"/>
<evidence type="ECO:0000259" key="18">
    <source>
        <dbReference type="PROSITE" id="PS51747"/>
    </source>
</evidence>
<feature type="binding site" evidence="16">
    <location>
        <position position="257"/>
    </location>
    <ligand>
        <name>substrate</name>
    </ligand>
</feature>
<dbReference type="InterPro" id="IPR024072">
    <property type="entry name" value="DHFR-like_dom_sf"/>
</dbReference>
<evidence type="ECO:0000256" key="2">
    <source>
        <dbReference type="ARBA" id="ARBA00004882"/>
    </source>
</evidence>
<evidence type="ECO:0000256" key="1">
    <source>
        <dbReference type="ARBA" id="ARBA00002151"/>
    </source>
</evidence>
<feature type="binding site" evidence="17">
    <location>
        <position position="72"/>
    </location>
    <ligand>
        <name>Zn(2+)</name>
        <dbReference type="ChEBI" id="CHEBI:29105"/>
        <note>catalytic</note>
    </ligand>
</feature>
<dbReference type="SUPFAM" id="SSF53597">
    <property type="entry name" value="Dihydrofolate reductase-like"/>
    <property type="match status" value="1"/>
</dbReference>
<dbReference type="CDD" id="cd01284">
    <property type="entry name" value="Riboflavin_deaminase-reductase"/>
    <property type="match status" value="1"/>
</dbReference>
<feature type="binding site" evidence="17">
    <location>
        <position position="34"/>
    </location>
    <ligand>
        <name>Zn(2+)</name>
        <dbReference type="ChEBI" id="CHEBI:29105"/>
        <note>catalytic</note>
    </ligand>
</feature>
<evidence type="ECO:0000256" key="15">
    <source>
        <dbReference type="PIRSR" id="PIRSR006769-1"/>
    </source>
</evidence>
<dbReference type="PANTHER" id="PTHR38011">
    <property type="entry name" value="DIHYDROFOLATE REDUCTASE FAMILY PROTEIN (AFU_ORTHOLOGUE AFUA_8G06820)"/>
    <property type="match status" value="1"/>
</dbReference>
<dbReference type="GO" id="GO:0009231">
    <property type="term" value="P:riboflavin biosynthetic process"/>
    <property type="evidence" value="ECO:0007669"/>
    <property type="project" value="UniProtKB-UniPathway"/>
</dbReference>
<dbReference type="InterPro" id="IPR002734">
    <property type="entry name" value="RibDG_C"/>
</dbReference>
<evidence type="ECO:0000256" key="6">
    <source>
        <dbReference type="ARBA" id="ARBA00012766"/>
    </source>
</evidence>
<dbReference type="Gene3D" id="3.40.140.10">
    <property type="entry name" value="Cytidine Deaminase, domain 2"/>
    <property type="match status" value="1"/>
</dbReference>
<dbReference type="GO" id="GO:0008835">
    <property type="term" value="F:diaminohydroxyphosphoribosylaminopyrimidine deaminase activity"/>
    <property type="evidence" value="ECO:0007669"/>
    <property type="project" value="UniProtKB-EC"/>
</dbReference>
<evidence type="ECO:0000256" key="11">
    <source>
        <dbReference type="ARBA" id="ARBA00022833"/>
    </source>
</evidence>
<comment type="function">
    <text evidence="1">Converts 2,5-diamino-6-(ribosylamino)-4(3h)-pyrimidinone 5'-phosphate into 5-amino-6-(ribosylamino)-2,4(1h,3h)-pyrimidinedione 5'-phosphate.</text>
</comment>
<keyword evidence="14" id="KW-0511">Multifunctional enzyme</keyword>
<dbReference type="NCBIfam" id="TIGR00326">
    <property type="entry name" value="eubact_ribD"/>
    <property type="match status" value="1"/>
</dbReference>
<feature type="active site" description="Proton donor" evidence="15">
    <location>
        <position position="36"/>
    </location>
</feature>
<evidence type="ECO:0000256" key="8">
    <source>
        <dbReference type="ARBA" id="ARBA00019930"/>
    </source>
</evidence>
<dbReference type="PROSITE" id="PS51747">
    <property type="entry name" value="CYT_DCMP_DEAMINASES_2"/>
    <property type="match status" value="1"/>
</dbReference>
<dbReference type="UniPathway" id="UPA00275">
    <property type="reaction ID" value="UER00401"/>
</dbReference>
<dbReference type="EMBL" id="AP014548">
    <property type="protein sequence ID" value="BAO55870.1"/>
    <property type="molecule type" value="Genomic_DNA"/>
</dbReference>
<evidence type="ECO:0000256" key="12">
    <source>
        <dbReference type="ARBA" id="ARBA00022857"/>
    </source>
</evidence>
<keyword evidence="11 17" id="KW-0862">Zinc</keyword>
<dbReference type="Proteomes" id="UP000031760">
    <property type="component" value="Chromosome"/>
</dbReference>
<dbReference type="Gene3D" id="3.40.430.10">
    <property type="entry name" value="Dihydrofolate Reductase, subunit A"/>
    <property type="match status" value="1"/>
</dbReference>
<feature type="binding site" evidence="16">
    <location>
        <position position="142"/>
    </location>
    <ligand>
        <name>NADP(+)</name>
        <dbReference type="ChEBI" id="CHEBI:58349"/>
    </ligand>
</feature>
<comment type="similarity">
    <text evidence="5">In the C-terminal section; belongs to the HTP reductase family.</text>
</comment>
<protein>
    <recommendedName>
        <fullName evidence="8">Riboflavin biosynthesis protein RibD</fullName>
        <ecNumber evidence="7">1.1.1.193</ecNumber>
        <ecNumber evidence="6">3.5.4.26</ecNumber>
    </recommendedName>
</protein>
<feature type="binding site" evidence="16">
    <location>
        <begin position="259"/>
        <end position="265"/>
    </location>
    <ligand>
        <name>NADP(+)</name>
        <dbReference type="ChEBI" id="CHEBI:58349"/>
    </ligand>
</feature>
<evidence type="ECO:0000256" key="3">
    <source>
        <dbReference type="ARBA" id="ARBA00004910"/>
    </source>
</evidence>
<evidence type="ECO:0000256" key="9">
    <source>
        <dbReference type="ARBA" id="ARBA00022619"/>
    </source>
</evidence>
<dbReference type="SUPFAM" id="SSF53927">
    <property type="entry name" value="Cytidine deaminase-like"/>
    <property type="match status" value="1"/>
</dbReference>
<dbReference type="InterPro" id="IPR050765">
    <property type="entry name" value="Riboflavin_Biosynth_HTPR"/>
</dbReference>
<comment type="similarity">
    <text evidence="4">In the N-terminal section; belongs to the cytidine and deoxycytidylate deaminase family.</text>
</comment>
<dbReference type="AlphaFoldDB" id="W8VRW9"/>
<name>W8VRW9_9FLAO</name>
<keyword evidence="9" id="KW-0686">Riboflavin biosynthesis</keyword>
<feature type="binding site" evidence="16">
    <location>
        <position position="212"/>
    </location>
    <ligand>
        <name>NADP(+)</name>
        <dbReference type="ChEBI" id="CHEBI:58349"/>
    </ligand>
</feature>
<sequence length="317" mass="35263">MGTTYPNPLVGSVIVGADGVILGEGFHHQAGKPHAEVNAIADAEQRGVTNFSKAIIYVNLEPCSHHGKTPPCALLLIEKGFKQVVIGTLDPHEKVAGKGVRLLEQAGIKVDVGFLETECNELNKRFFTFHKKQRPYIILKWAQSADGFLAPLSKNENKPVWITGTETRQYVHKTRAQEQAILVGGKTVIDDDPSLTVRDWHGKQPVRVVLDSKNDLIKTYKIFDEQADTKVLHRPSNEIQSILKDLYDLQIQSVIVEGGLKTLQSFLNADAWDEIHQYIGTVVYLKDGLPAPHIPALAELKNRLIIQNDVLKTYIKA</sequence>
<dbReference type="GO" id="GO:0008270">
    <property type="term" value="F:zinc ion binding"/>
    <property type="evidence" value="ECO:0007669"/>
    <property type="project" value="InterPro"/>
</dbReference>
<accession>W8VRW9</accession>
<dbReference type="EC" id="3.5.4.26" evidence="6"/>
<evidence type="ECO:0000256" key="14">
    <source>
        <dbReference type="ARBA" id="ARBA00023268"/>
    </source>
</evidence>
<feature type="binding site" evidence="16">
    <location>
        <position position="198"/>
    </location>
    <ligand>
        <name>substrate</name>
    </ligand>
</feature>
<dbReference type="PIRSF" id="PIRSF006769">
    <property type="entry name" value="RibD"/>
    <property type="match status" value="1"/>
</dbReference>
<evidence type="ECO:0000256" key="17">
    <source>
        <dbReference type="PIRSR" id="PIRSR006769-3"/>
    </source>
</evidence>
<feature type="binding site" evidence="16">
    <location>
        <position position="191"/>
    </location>
    <ligand>
        <name>NADP(+)</name>
        <dbReference type="ChEBI" id="CHEBI:58349"/>
    </ligand>
</feature>
<feature type="binding site" evidence="17">
    <location>
        <position position="63"/>
    </location>
    <ligand>
        <name>Zn(2+)</name>
        <dbReference type="ChEBI" id="CHEBI:29105"/>
        <note>catalytic</note>
    </ligand>
</feature>
<evidence type="ECO:0000256" key="4">
    <source>
        <dbReference type="ARBA" id="ARBA00005259"/>
    </source>
</evidence>
<dbReference type="GO" id="GO:0008703">
    <property type="term" value="F:5-amino-6-(5-phosphoribosylamino)uracil reductase activity"/>
    <property type="evidence" value="ECO:0007669"/>
    <property type="project" value="UniProtKB-EC"/>
</dbReference>
<dbReference type="PANTHER" id="PTHR38011:SF7">
    <property type="entry name" value="2,5-DIAMINO-6-RIBOSYLAMINO-4(3H)-PYRIMIDINONE 5'-PHOSPHATE REDUCTASE"/>
    <property type="match status" value="1"/>
</dbReference>
<dbReference type="Pfam" id="PF00383">
    <property type="entry name" value="dCMP_cyt_deam_1"/>
    <property type="match status" value="1"/>
</dbReference>
<comment type="pathway">
    <text evidence="2">Cofactor biosynthesis; riboflavin biosynthesis; 5-amino-6-(D-ribitylamino)uracil from GTP: step 2/4.</text>
</comment>
<dbReference type="KEGG" id="nmf:NMS_1861"/>
<feature type="domain" description="CMP/dCMP-type deaminase" evidence="18">
    <location>
        <begin position="1"/>
        <end position="111"/>
    </location>
</feature>
<evidence type="ECO:0000256" key="7">
    <source>
        <dbReference type="ARBA" id="ARBA00013173"/>
    </source>
</evidence>
<keyword evidence="20" id="KW-1185">Reference proteome</keyword>
<dbReference type="EC" id="1.1.1.193" evidence="7"/>
<feature type="binding site" evidence="16">
    <location>
        <position position="195"/>
    </location>
    <ligand>
        <name>NADP(+)</name>
        <dbReference type="ChEBI" id="CHEBI:58349"/>
    </ligand>
</feature>
<evidence type="ECO:0000313" key="20">
    <source>
        <dbReference type="Proteomes" id="UP000031760"/>
    </source>
</evidence>
<gene>
    <name evidence="19" type="ORF">NMS_1861</name>
</gene>
<evidence type="ECO:0000256" key="10">
    <source>
        <dbReference type="ARBA" id="ARBA00022723"/>
    </source>
</evidence>
<dbReference type="HOGENOM" id="CLU_036590_1_1_10"/>
<feature type="binding site" evidence="16">
    <location>
        <position position="187"/>
    </location>
    <ligand>
        <name>NADP(+)</name>
        <dbReference type="ChEBI" id="CHEBI:58349"/>
    </ligand>
</feature>
<feature type="binding site" evidence="16">
    <location>
        <position position="175"/>
    </location>
    <ligand>
        <name>substrate</name>
    </ligand>
</feature>
<dbReference type="PROSITE" id="PS00903">
    <property type="entry name" value="CYT_DCMP_DEAMINASES_1"/>
    <property type="match status" value="1"/>
</dbReference>
<dbReference type="InterPro" id="IPR004794">
    <property type="entry name" value="Eubact_RibD"/>
</dbReference>